<organism evidence="1 2">
    <name type="scientific">Pistacia integerrima</name>
    <dbReference type="NCBI Taxonomy" id="434235"/>
    <lineage>
        <taxon>Eukaryota</taxon>
        <taxon>Viridiplantae</taxon>
        <taxon>Streptophyta</taxon>
        <taxon>Embryophyta</taxon>
        <taxon>Tracheophyta</taxon>
        <taxon>Spermatophyta</taxon>
        <taxon>Magnoliopsida</taxon>
        <taxon>eudicotyledons</taxon>
        <taxon>Gunneridae</taxon>
        <taxon>Pentapetalae</taxon>
        <taxon>rosids</taxon>
        <taxon>malvids</taxon>
        <taxon>Sapindales</taxon>
        <taxon>Anacardiaceae</taxon>
        <taxon>Pistacia</taxon>
    </lineage>
</organism>
<sequence length="843" mass="93780">MSPLSVQQNLSTQALLTLACTNVENQDSCLSNLQTALQNTGSPHPNSILHAALRASLNEARQTIDMITKFNSLSISYREQLAIEDCKELLDFSVSELAWSLAEMKMIRAGATSPDYQGNLKAWLSAALSNQDTCLEGFEGTDRRLETFIRGKTIQQELEAQPPSFRNGMTDGDQELMHKSPLGMHVDAVVALDGTGHYRTISEAIYAAPGYSKRRYIIYVKKGVYKENIDMKKKKTNIMLVGDGIGATVVTGNRNFMQGWTTFRTATVAVSGRGFVARDMTFRNTAGPQHHQAVALRVDSDQSAFFRCSMEGYQDTLYAHSLRQFYRECDIYGTIDFIFGNGAAVLQNCKIYSRVPLPLQKVTITAQGRKNPNQNTGFSIQDSYILASQPTYLGRPWKPFSRTVFINTYMGALVQPRGWLEWYGNFALNTLCWLPSSSSSSFSHSSSFSYSDSSESICNKFTPYPDLCFFLLLNTFLNLPSTSYSTTRRALEDCRLLASLNIDFLTYTSQFIDSSDILDGLQAEDSQTLLSATLTNHQSCLESLHEIASASTVKNALLPSLVDGAKFYSISLALFSHGWVHSSILKGRWLTERKHIFKNDMKDGLPLRMSVRDQEIYESVSGRKLSQSEENRVVVNKTVVVSKYGYGDFVTINDAVAAAPNNTKRSYGYYLIYVVAGVYEECVSIAKNKKYVMMIGDGINQTVITGNKSVIDGWTTFNSATFAVVGQGFVAVNITFKNTAGAIKHQAVAVRNGADMSTFYSCSFEGYQDTLYTHSLRQFYRDCDIYGTVDFIFGNAAVVFQNCKLYPRRPLENQFNAITAQGRTDPNQNTGISIHNCTIMPAG</sequence>
<accession>A0ACC0XE63</accession>
<evidence type="ECO:0000313" key="2">
    <source>
        <dbReference type="Proteomes" id="UP001163603"/>
    </source>
</evidence>
<comment type="caution">
    <text evidence="1">The sequence shown here is derived from an EMBL/GenBank/DDBJ whole genome shotgun (WGS) entry which is preliminary data.</text>
</comment>
<gene>
    <name evidence="1" type="ORF">Pint_19682</name>
</gene>
<reference evidence="2" key="1">
    <citation type="journal article" date="2023" name="G3 (Bethesda)">
        <title>Genome assembly and association tests identify interacting loci associated with vigor, precocity, and sex in interspecific pistachio rootstocks.</title>
        <authorList>
            <person name="Palmer W."/>
            <person name="Jacygrad E."/>
            <person name="Sagayaradj S."/>
            <person name="Cavanaugh K."/>
            <person name="Han R."/>
            <person name="Bertier L."/>
            <person name="Beede B."/>
            <person name="Kafkas S."/>
            <person name="Golino D."/>
            <person name="Preece J."/>
            <person name="Michelmore R."/>
        </authorList>
    </citation>
    <scope>NUCLEOTIDE SEQUENCE [LARGE SCALE GENOMIC DNA]</scope>
</reference>
<dbReference type="EMBL" id="CM047748">
    <property type="protein sequence ID" value="KAJ0014331.1"/>
    <property type="molecule type" value="Genomic_DNA"/>
</dbReference>
<protein>
    <submittedName>
        <fullName evidence="1">Uncharacterized protein</fullName>
    </submittedName>
</protein>
<dbReference type="Proteomes" id="UP001163603">
    <property type="component" value="Chromosome 13"/>
</dbReference>
<name>A0ACC0XE63_9ROSI</name>
<keyword evidence="2" id="KW-1185">Reference proteome</keyword>
<proteinExistence type="predicted"/>
<evidence type="ECO:0000313" key="1">
    <source>
        <dbReference type="EMBL" id="KAJ0014331.1"/>
    </source>
</evidence>